<comment type="caution">
    <text evidence="2">The sequence shown here is derived from an EMBL/GenBank/DDBJ whole genome shotgun (WGS) entry which is preliminary data.</text>
</comment>
<organism evidence="2 3">
    <name type="scientific">Tabrizicola oligotrophica</name>
    <dbReference type="NCBI Taxonomy" id="2710650"/>
    <lineage>
        <taxon>Bacteria</taxon>
        <taxon>Pseudomonadati</taxon>
        <taxon>Pseudomonadota</taxon>
        <taxon>Alphaproteobacteria</taxon>
        <taxon>Rhodobacterales</taxon>
        <taxon>Paracoccaceae</taxon>
        <taxon>Tabrizicola</taxon>
    </lineage>
</organism>
<dbReference type="PANTHER" id="PTHR21381:SF3">
    <property type="entry name" value="SGC REGION PROTEIN SGCQ-RELATED"/>
    <property type="match status" value="1"/>
</dbReference>
<dbReference type="RefSeq" id="WP_164628364.1">
    <property type="nucleotide sequence ID" value="NZ_JAAIVJ010000026.1"/>
</dbReference>
<dbReference type="InterPro" id="IPR011060">
    <property type="entry name" value="RibuloseP-bd_barrel"/>
</dbReference>
<dbReference type="AlphaFoldDB" id="A0A6M0QZF2"/>
<gene>
    <name evidence="2" type="ORF">G4Z14_18285</name>
</gene>
<name>A0A6M0QZF2_9RHOB</name>
<evidence type="ECO:0000313" key="3">
    <source>
        <dbReference type="Proteomes" id="UP000477782"/>
    </source>
</evidence>
<sequence>MIAFGDSFAAAKPILGMLHLGGAGPQDRLAQALEEARIMADAGIDGLVVENYFGDADDVERVLDRLLALNLGPRVGVNVLRDNARAFALARRYPVAFLQIDSVCGHLPPEPDNAFARDLASERAGVSALLFGGVRFKYQPVLSGRSEDEDVRLGAARCDALVVTSDATGQETDSAKIRRFRTATGGRTPLLIGAGMTEANVGIKLALADGAIVGSWFKEGHVDKGRMVAAHVAGFMAAVRRARTEAA</sequence>
<dbReference type="Proteomes" id="UP000477782">
    <property type="component" value="Unassembled WGS sequence"/>
</dbReference>
<keyword evidence="3" id="KW-1185">Reference proteome</keyword>
<comment type="similarity">
    <text evidence="1">Belongs to the BtpA family.</text>
</comment>
<evidence type="ECO:0000256" key="1">
    <source>
        <dbReference type="ARBA" id="ARBA00006007"/>
    </source>
</evidence>
<dbReference type="Pfam" id="PF03437">
    <property type="entry name" value="BtpA"/>
    <property type="match status" value="1"/>
</dbReference>
<proteinExistence type="inferred from homology"/>
<accession>A0A6M0QZF2</accession>
<dbReference type="SUPFAM" id="SSF51366">
    <property type="entry name" value="Ribulose-phoshate binding barrel"/>
    <property type="match status" value="1"/>
</dbReference>
<reference evidence="2 3" key="1">
    <citation type="submission" date="2020-02" db="EMBL/GenBank/DDBJ databases">
        <authorList>
            <person name="Chen W.-M."/>
        </authorList>
    </citation>
    <scope>NUCLEOTIDE SEQUENCE [LARGE SCALE GENOMIC DNA]</scope>
    <source>
        <strain evidence="2 3">KMS-5</strain>
    </source>
</reference>
<protein>
    <submittedName>
        <fullName evidence="2">Membrane biogenesis protein</fullName>
    </submittedName>
</protein>
<dbReference type="EMBL" id="JAAIVJ010000026">
    <property type="protein sequence ID" value="NEY92234.1"/>
    <property type="molecule type" value="Genomic_DNA"/>
</dbReference>
<dbReference type="PANTHER" id="PTHR21381">
    <property type="entry name" value="ZGC:162297"/>
    <property type="match status" value="1"/>
</dbReference>
<evidence type="ECO:0000313" key="2">
    <source>
        <dbReference type="EMBL" id="NEY92234.1"/>
    </source>
</evidence>
<dbReference type="InterPro" id="IPR005137">
    <property type="entry name" value="BtpA"/>
</dbReference>